<evidence type="ECO:0000256" key="4">
    <source>
        <dbReference type="ARBA" id="ARBA00022989"/>
    </source>
</evidence>
<dbReference type="GO" id="GO:0051453">
    <property type="term" value="P:regulation of intracellular pH"/>
    <property type="evidence" value="ECO:0000318"/>
    <property type="project" value="GO_Central"/>
</dbReference>
<evidence type="ECO:0000256" key="9">
    <source>
        <dbReference type="ARBA" id="ARBA00047524"/>
    </source>
</evidence>
<sequence length="499" mass="55643">IAAVPPPVNATSGSEETGEEATHAAAVSIMVQIIMLGISFLVGHMLRRNKIMVIHEAGTALGLGTLLFNSIRSWINFNEKFFFYFLLPPIILYPFISSLRHDLCKPFFHNFGAICVFAFLGTAISTFGVGILMQVFEISTIFYIFGTLNWTYSMPFLACLAYGALISATDPVTVLAIFHALGADANLYAYVFGESVLNDAVISYFLICGRTVLSFIKHPESTGIFSAFWFFIAIFIGSFSIGVLTSMLSAVMFRHCGLQEKGLAILESCLMALFPYLAYNMADALELSGIVAILFAGITMKYYTAPNLSSEAQQITTSFFGMLSKLSETFVFIYMGVALFLEEQSWNNFGFTVFTIVSFLMKFEQAWNVYPCAALVNNFREPARQIPMNQQHALWYGGLRGAMAFALALQSVQDIPDHHGRVMLTATMFTIFFTVGFICVEFIKQSQIILIYFEFQVILIGGTTYYALMYLNIECHGPDYHGAEVSCNITHTRTFNKRL</sequence>
<gene>
    <name evidence="13" type="ORF">SELMODRAFT_76526</name>
</gene>
<dbReference type="STRING" id="88036.D8QTM4"/>
<evidence type="ECO:0000313" key="13">
    <source>
        <dbReference type="EMBL" id="EFJ36674.1"/>
    </source>
</evidence>
<dbReference type="PRINTS" id="PR01084">
    <property type="entry name" value="NAHEXCHNGR"/>
</dbReference>
<dbReference type="eggNOG" id="KOG1965">
    <property type="taxonomic scope" value="Eukaryota"/>
</dbReference>
<feature type="transmembrane region" description="Helical" evidence="11">
    <location>
        <begin position="227"/>
        <end position="251"/>
    </location>
</feature>
<dbReference type="EMBL" id="GL377566">
    <property type="protein sequence ID" value="EFJ36674.1"/>
    <property type="molecule type" value="Genomic_DNA"/>
</dbReference>
<evidence type="ECO:0000256" key="2">
    <source>
        <dbReference type="ARBA" id="ARBA00022448"/>
    </source>
</evidence>
<evidence type="ECO:0000313" key="14">
    <source>
        <dbReference type="Proteomes" id="UP000001514"/>
    </source>
</evidence>
<feature type="domain" description="Cation/H+ exchanger transmembrane" evidence="12">
    <location>
        <begin position="60"/>
        <end position="436"/>
    </location>
</feature>
<feature type="transmembrane region" description="Helical" evidence="11">
    <location>
        <begin position="422"/>
        <end position="443"/>
    </location>
</feature>
<keyword evidence="6" id="KW-0406">Ion transport</keyword>
<keyword evidence="14" id="KW-1185">Reference proteome</keyword>
<dbReference type="Gramene" id="EFJ36674">
    <property type="protein sequence ID" value="EFJ36674"/>
    <property type="gene ID" value="SELMODRAFT_76526"/>
</dbReference>
<comment type="catalytic activity">
    <reaction evidence="10">
        <text>K(+)(in) + H(+)(out) = K(+)(out) + H(+)(in)</text>
        <dbReference type="Rhea" id="RHEA:29467"/>
        <dbReference type="ChEBI" id="CHEBI:15378"/>
        <dbReference type="ChEBI" id="CHEBI:29103"/>
    </reaction>
</comment>
<feature type="transmembrane region" description="Helical" evidence="11">
    <location>
        <begin position="285"/>
        <end position="303"/>
    </location>
</feature>
<dbReference type="KEGG" id="smo:SELMODRAFT_76526"/>
<dbReference type="GO" id="GO:0071805">
    <property type="term" value="P:potassium ion transmembrane transport"/>
    <property type="evidence" value="ECO:0000318"/>
    <property type="project" value="GO_Central"/>
</dbReference>
<dbReference type="InterPro" id="IPR006153">
    <property type="entry name" value="Cation/H_exchanger_TM"/>
</dbReference>
<feature type="transmembrane region" description="Helical" evidence="11">
    <location>
        <begin position="315"/>
        <end position="340"/>
    </location>
</feature>
<dbReference type="InParanoid" id="D8QTM4"/>
<evidence type="ECO:0000256" key="7">
    <source>
        <dbReference type="ARBA" id="ARBA00023136"/>
    </source>
</evidence>
<dbReference type="HOGENOM" id="CLU_005912_11_1_1"/>
<dbReference type="GO" id="GO:0005886">
    <property type="term" value="C:plasma membrane"/>
    <property type="evidence" value="ECO:0000318"/>
    <property type="project" value="GO_Central"/>
</dbReference>
<keyword evidence="2" id="KW-0813">Transport</keyword>
<dbReference type="Pfam" id="PF00999">
    <property type="entry name" value="Na_H_Exchanger"/>
    <property type="match status" value="1"/>
</dbReference>
<dbReference type="GO" id="GO:0015386">
    <property type="term" value="F:potassium:proton antiporter activity"/>
    <property type="evidence" value="ECO:0000318"/>
    <property type="project" value="GO_Central"/>
</dbReference>
<proteinExistence type="predicted"/>
<evidence type="ECO:0000256" key="8">
    <source>
        <dbReference type="ARBA" id="ARBA00023201"/>
    </source>
</evidence>
<dbReference type="InterPro" id="IPR004709">
    <property type="entry name" value="NaH_exchanger"/>
</dbReference>
<dbReference type="PANTHER" id="PTHR10110:SF187">
    <property type="entry name" value="SODIUM_HYDROGEN EXCHANGER"/>
    <property type="match status" value="1"/>
</dbReference>
<organism evidence="14">
    <name type="scientific">Selaginella moellendorffii</name>
    <name type="common">Spikemoss</name>
    <dbReference type="NCBI Taxonomy" id="88036"/>
    <lineage>
        <taxon>Eukaryota</taxon>
        <taxon>Viridiplantae</taxon>
        <taxon>Streptophyta</taxon>
        <taxon>Embryophyta</taxon>
        <taxon>Tracheophyta</taxon>
        <taxon>Lycopodiopsida</taxon>
        <taxon>Selaginellales</taxon>
        <taxon>Selaginellaceae</taxon>
        <taxon>Selaginella</taxon>
    </lineage>
</organism>
<evidence type="ECO:0000256" key="6">
    <source>
        <dbReference type="ARBA" id="ARBA00023065"/>
    </source>
</evidence>
<feature type="transmembrane region" description="Helical" evidence="11">
    <location>
        <begin position="187"/>
        <end position="207"/>
    </location>
</feature>
<keyword evidence="7 11" id="KW-0472">Membrane</keyword>
<evidence type="ECO:0000256" key="5">
    <source>
        <dbReference type="ARBA" id="ARBA00023053"/>
    </source>
</evidence>
<dbReference type="Gene3D" id="6.10.140.1330">
    <property type="match status" value="1"/>
</dbReference>
<evidence type="ECO:0000256" key="10">
    <source>
        <dbReference type="ARBA" id="ARBA00047912"/>
    </source>
</evidence>
<reference evidence="13 14" key="1">
    <citation type="journal article" date="2011" name="Science">
        <title>The Selaginella genome identifies genetic changes associated with the evolution of vascular plants.</title>
        <authorList>
            <person name="Banks J.A."/>
            <person name="Nishiyama T."/>
            <person name="Hasebe M."/>
            <person name="Bowman J.L."/>
            <person name="Gribskov M."/>
            <person name="dePamphilis C."/>
            <person name="Albert V.A."/>
            <person name="Aono N."/>
            <person name="Aoyama T."/>
            <person name="Ambrose B.A."/>
            <person name="Ashton N.W."/>
            <person name="Axtell M.J."/>
            <person name="Barker E."/>
            <person name="Barker M.S."/>
            <person name="Bennetzen J.L."/>
            <person name="Bonawitz N.D."/>
            <person name="Chapple C."/>
            <person name="Cheng C."/>
            <person name="Correa L.G."/>
            <person name="Dacre M."/>
            <person name="DeBarry J."/>
            <person name="Dreyer I."/>
            <person name="Elias M."/>
            <person name="Engstrom E.M."/>
            <person name="Estelle M."/>
            <person name="Feng L."/>
            <person name="Finet C."/>
            <person name="Floyd S.K."/>
            <person name="Frommer W.B."/>
            <person name="Fujita T."/>
            <person name="Gramzow L."/>
            <person name="Gutensohn M."/>
            <person name="Harholt J."/>
            <person name="Hattori M."/>
            <person name="Heyl A."/>
            <person name="Hirai T."/>
            <person name="Hiwatashi Y."/>
            <person name="Ishikawa M."/>
            <person name="Iwata M."/>
            <person name="Karol K.G."/>
            <person name="Koehler B."/>
            <person name="Kolukisaoglu U."/>
            <person name="Kubo M."/>
            <person name="Kurata T."/>
            <person name="Lalonde S."/>
            <person name="Li K."/>
            <person name="Li Y."/>
            <person name="Litt A."/>
            <person name="Lyons E."/>
            <person name="Manning G."/>
            <person name="Maruyama T."/>
            <person name="Michael T.P."/>
            <person name="Mikami K."/>
            <person name="Miyazaki S."/>
            <person name="Morinaga S."/>
            <person name="Murata T."/>
            <person name="Mueller-Roeber B."/>
            <person name="Nelson D.R."/>
            <person name="Obara M."/>
            <person name="Oguri Y."/>
            <person name="Olmstead R.G."/>
            <person name="Onodera N."/>
            <person name="Petersen B.L."/>
            <person name="Pils B."/>
            <person name="Prigge M."/>
            <person name="Rensing S.A."/>
            <person name="Riano-Pachon D.M."/>
            <person name="Roberts A.W."/>
            <person name="Sato Y."/>
            <person name="Scheller H.V."/>
            <person name="Schulz B."/>
            <person name="Schulz C."/>
            <person name="Shakirov E.V."/>
            <person name="Shibagaki N."/>
            <person name="Shinohara N."/>
            <person name="Shippen D.E."/>
            <person name="Soerensen I."/>
            <person name="Sotooka R."/>
            <person name="Sugimoto N."/>
            <person name="Sugita M."/>
            <person name="Sumikawa N."/>
            <person name="Tanurdzic M."/>
            <person name="Theissen G."/>
            <person name="Ulvskov P."/>
            <person name="Wakazuki S."/>
            <person name="Weng J.K."/>
            <person name="Willats W.W."/>
            <person name="Wipf D."/>
            <person name="Wolf P.G."/>
            <person name="Yang L."/>
            <person name="Zimmer A.D."/>
            <person name="Zhu Q."/>
            <person name="Mitros T."/>
            <person name="Hellsten U."/>
            <person name="Loque D."/>
            <person name="Otillar R."/>
            <person name="Salamov A."/>
            <person name="Schmutz J."/>
            <person name="Shapiro H."/>
            <person name="Lindquist E."/>
            <person name="Lucas S."/>
            <person name="Rokhsar D."/>
            <person name="Grigoriev I.V."/>
        </authorList>
    </citation>
    <scope>NUCLEOTIDE SEQUENCE [LARGE SCALE GENOMIC DNA]</scope>
</reference>
<dbReference type="OMA" id="TENKHIR"/>
<evidence type="ECO:0000256" key="1">
    <source>
        <dbReference type="ARBA" id="ARBA00004141"/>
    </source>
</evidence>
<protein>
    <recommendedName>
        <fullName evidence="12">Cation/H+ exchanger transmembrane domain-containing protein</fullName>
    </recommendedName>
</protein>
<dbReference type="GO" id="GO:0015385">
    <property type="term" value="F:sodium:proton antiporter activity"/>
    <property type="evidence" value="ECO:0000318"/>
    <property type="project" value="GO_Central"/>
</dbReference>
<dbReference type="InterPro" id="IPR018422">
    <property type="entry name" value="Cation/H_exchanger_CPA1"/>
</dbReference>
<feature type="non-terminal residue" evidence="13">
    <location>
        <position position="1"/>
    </location>
</feature>
<feature type="transmembrane region" description="Helical" evidence="11">
    <location>
        <begin position="81"/>
        <end position="99"/>
    </location>
</feature>
<name>D8QTM4_SELML</name>
<evidence type="ECO:0000256" key="3">
    <source>
        <dbReference type="ARBA" id="ARBA00022692"/>
    </source>
</evidence>
<keyword evidence="8" id="KW-0739">Sodium transport</keyword>
<dbReference type="GO" id="GO:0098719">
    <property type="term" value="P:sodium ion import across plasma membrane"/>
    <property type="evidence" value="ECO:0000318"/>
    <property type="project" value="GO_Central"/>
</dbReference>
<keyword evidence="4 11" id="KW-1133">Transmembrane helix</keyword>
<evidence type="ECO:0000259" key="12">
    <source>
        <dbReference type="Pfam" id="PF00999"/>
    </source>
</evidence>
<dbReference type="Proteomes" id="UP000001514">
    <property type="component" value="Unassembled WGS sequence"/>
</dbReference>
<feature type="transmembrane region" description="Helical" evidence="11">
    <location>
        <begin position="450"/>
        <end position="471"/>
    </location>
</feature>
<comment type="catalytic activity">
    <reaction evidence="9">
        <text>Na(+)(in) + H(+)(out) = Na(+)(out) + H(+)(in)</text>
        <dbReference type="Rhea" id="RHEA:29419"/>
        <dbReference type="ChEBI" id="CHEBI:15378"/>
        <dbReference type="ChEBI" id="CHEBI:29101"/>
    </reaction>
</comment>
<keyword evidence="5" id="KW-0915">Sodium</keyword>
<dbReference type="AlphaFoldDB" id="D8QTM4"/>
<evidence type="ECO:0000256" key="11">
    <source>
        <dbReference type="SAM" id="Phobius"/>
    </source>
</evidence>
<feature type="transmembrane region" description="Helical" evidence="11">
    <location>
        <begin position="111"/>
        <end position="135"/>
    </location>
</feature>
<feature type="transmembrane region" description="Helical" evidence="11">
    <location>
        <begin position="24"/>
        <end position="46"/>
    </location>
</feature>
<dbReference type="GO" id="GO:0005768">
    <property type="term" value="C:endosome"/>
    <property type="evidence" value="ECO:0000318"/>
    <property type="project" value="GO_Central"/>
</dbReference>
<feature type="transmembrane region" description="Helical" evidence="11">
    <location>
        <begin position="141"/>
        <end position="166"/>
    </location>
</feature>
<comment type="subcellular location">
    <subcellularLocation>
        <location evidence="1">Membrane</location>
        <topology evidence="1">Multi-pass membrane protein</topology>
    </subcellularLocation>
</comment>
<keyword evidence="3 11" id="KW-0812">Transmembrane</keyword>
<accession>D8QTM4</accession>
<dbReference type="PANTHER" id="PTHR10110">
    <property type="entry name" value="SODIUM/HYDROGEN EXCHANGER"/>
    <property type="match status" value="1"/>
</dbReference>